<dbReference type="InterPro" id="IPR036188">
    <property type="entry name" value="FAD/NAD-bd_sf"/>
</dbReference>
<reference evidence="2" key="2">
    <citation type="submission" date="2015-01" db="EMBL/GenBank/DDBJ databases">
        <title>Draft genome sequence of potential hydrocarbon metabolising strain of Rhodococcus rhodochrous.</title>
        <authorList>
            <person name="Aggarwal R.K."/>
            <person name="Dawar C."/>
        </authorList>
    </citation>
    <scope>NUCLEOTIDE SEQUENCE [LARGE SCALE GENOMIC DNA]</scope>
    <source>
        <strain evidence="2">KG-21</strain>
    </source>
</reference>
<dbReference type="Proteomes" id="UP000037712">
    <property type="component" value="Unassembled WGS sequence"/>
</dbReference>
<name>A0A0M8PQU1_RHORH</name>
<dbReference type="AlphaFoldDB" id="A0A0M8PQU1"/>
<accession>A0A0M8PQU1</accession>
<proteinExistence type="predicted"/>
<evidence type="ECO:0000313" key="2">
    <source>
        <dbReference type="Proteomes" id="UP000037712"/>
    </source>
</evidence>
<reference evidence="1 2" key="1">
    <citation type="journal article" date="2015" name="Genome Announc.">
        <title>Draft Genome Sequence of Rhodococcus rhodochrous Strain KG-21, a Soil Isolate from Oil Fields of Krishna-Godavari Basin, India.</title>
        <authorList>
            <person name="Dawar C."/>
            <person name="Aggarwal R.K."/>
        </authorList>
    </citation>
    <scope>NUCLEOTIDE SEQUENCE [LARGE SCALE GENOMIC DNA]</scope>
    <source>
        <strain evidence="1 2">KG-21</strain>
    </source>
</reference>
<protein>
    <submittedName>
        <fullName evidence="1">Uncharacterized protein</fullName>
    </submittedName>
</protein>
<organism evidence="1 2">
    <name type="scientific">Rhodococcus rhodochrous KG-21</name>
    <dbReference type="NCBI Taxonomy" id="1441923"/>
    <lineage>
        <taxon>Bacteria</taxon>
        <taxon>Bacillati</taxon>
        <taxon>Actinomycetota</taxon>
        <taxon>Actinomycetes</taxon>
        <taxon>Mycobacteriales</taxon>
        <taxon>Nocardiaceae</taxon>
        <taxon>Rhodococcus</taxon>
    </lineage>
</organism>
<comment type="caution">
    <text evidence="1">The sequence shown here is derived from an EMBL/GenBank/DDBJ whole genome shotgun (WGS) entry which is preliminary data.</text>
</comment>
<dbReference type="EMBL" id="AZYO01000003">
    <property type="protein sequence ID" value="KOS57662.1"/>
    <property type="molecule type" value="Genomic_DNA"/>
</dbReference>
<dbReference type="PATRIC" id="fig|1441923.3.peg.551"/>
<gene>
    <name evidence="1" type="ORF">Z051_02550</name>
</gene>
<sequence length="60" mass="6274">MSGSSSGSRTNSIFGANIPGKTPSVLFYLGGLRNYRAVLAEVAADGYRGFDVKSAEMVTV</sequence>
<dbReference type="RefSeq" id="WP_054371242.1">
    <property type="nucleotide sequence ID" value="NZ_AZYO01000003.1"/>
</dbReference>
<dbReference type="Gene3D" id="3.50.50.60">
    <property type="entry name" value="FAD/NAD(P)-binding domain"/>
    <property type="match status" value="1"/>
</dbReference>
<evidence type="ECO:0000313" key="1">
    <source>
        <dbReference type="EMBL" id="KOS57662.1"/>
    </source>
</evidence>